<dbReference type="Proteomes" id="UP000279446">
    <property type="component" value="Unassembled WGS sequence"/>
</dbReference>
<name>A0A433Y628_9BACL</name>
<accession>A0A433Y628</accession>
<dbReference type="Gene3D" id="2.40.128.460">
    <property type="entry name" value="Periplasmic lysozyme inhibitor of I-type lysozyme"/>
    <property type="match status" value="1"/>
</dbReference>
<gene>
    <name evidence="1" type="ORF">EJP82_18675</name>
</gene>
<reference evidence="1 2" key="1">
    <citation type="submission" date="2018-12" db="EMBL/GenBank/DDBJ databases">
        <authorList>
            <person name="Sun L."/>
            <person name="Chen Z."/>
        </authorList>
    </citation>
    <scope>NUCLEOTIDE SEQUENCE [LARGE SCALE GENOMIC DNA]</scope>
    <source>
        <strain evidence="1 2">DSM 15890</strain>
    </source>
</reference>
<dbReference type="OrthoDB" id="1653343at2"/>
<dbReference type="AlphaFoldDB" id="A0A433Y628"/>
<dbReference type="InterPro" id="IPR038643">
    <property type="entry name" value="PliI_sf"/>
</dbReference>
<keyword evidence="2" id="KW-1185">Reference proteome</keyword>
<evidence type="ECO:0000313" key="2">
    <source>
        <dbReference type="Proteomes" id="UP000279446"/>
    </source>
</evidence>
<dbReference type="EMBL" id="RZNY01000016">
    <property type="protein sequence ID" value="RUT44004.1"/>
    <property type="molecule type" value="Genomic_DNA"/>
</dbReference>
<evidence type="ECO:0000313" key="1">
    <source>
        <dbReference type="EMBL" id="RUT44004.1"/>
    </source>
</evidence>
<organism evidence="1 2">
    <name type="scientific">Paenibacillus anaericanus</name>
    <dbReference type="NCBI Taxonomy" id="170367"/>
    <lineage>
        <taxon>Bacteria</taxon>
        <taxon>Bacillati</taxon>
        <taxon>Bacillota</taxon>
        <taxon>Bacilli</taxon>
        <taxon>Bacillales</taxon>
        <taxon>Paenibacillaceae</taxon>
        <taxon>Paenibacillus</taxon>
    </lineage>
</organism>
<protein>
    <submittedName>
        <fullName evidence="1">VCBS repeat-containing protein</fullName>
    </submittedName>
</protein>
<dbReference type="SUPFAM" id="SSF69318">
    <property type="entry name" value="Integrin alpha N-terminal domain"/>
    <property type="match status" value="1"/>
</dbReference>
<proteinExistence type="predicted"/>
<sequence length="236" mass="26350">MFLLDMKQADINGDGLLDTVFLYGNKPDGASGIFADNITLVLQDGYSHQRTVVNLKDNAGYNARLFLGDFNKDRIADILVNIDSGGSGGYISAYIYSFRDNHLRELFDSEAYNRQYKFNVNYEDYYKVSIGSPQLDVLFIIDISNKGADYLSQYYNDNGKLKSPVQGEVLALGGLYPIVTDFQSSSYDLTALQRIIGTINADTLGYIQNLLTWDGTTFISSRLMVSIPPTKLIALY</sequence>
<comment type="caution">
    <text evidence="1">The sequence shown here is derived from an EMBL/GenBank/DDBJ whole genome shotgun (WGS) entry which is preliminary data.</text>
</comment>
<dbReference type="InterPro" id="IPR028994">
    <property type="entry name" value="Integrin_alpha_N"/>
</dbReference>